<dbReference type="Proteomes" id="UP000515135">
    <property type="component" value="Unplaced"/>
</dbReference>
<dbReference type="PROSITE" id="PS50262">
    <property type="entry name" value="G_PROTEIN_RECEP_F1_2"/>
    <property type="match status" value="1"/>
</dbReference>
<evidence type="ECO:0000256" key="5">
    <source>
        <dbReference type="ARBA" id="ARBA00023040"/>
    </source>
</evidence>
<feature type="transmembrane region" description="Helical" evidence="14">
    <location>
        <begin position="35"/>
        <end position="61"/>
    </location>
</feature>
<feature type="region of interest" description="Disordered" evidence="13">
    <location>
        <begin position="351"/>
        <end position="373"/>
    </location>
</feature>
<feature type="compositionally biased region" description="Polar residues" evidence="13">
    <location>
        <begin position="7"/>
        <end position="18"/>
    </location>
</feature>
<dbReference type="GO" id="GO:0032870">
    <property type="term" value="P:cellular response to hormone stimulus"/>
    <property type="evidence" value="ECO:0007669"/>
    <property type="project" value="TreeGrafter"/>
</dbReference>
<feature type="transmembrane region" description="Helical" evidence="14">
    <location>
        <begin position="292"/>
        <end position="318"/>
    </location>
</feature>
<feature type="region of interest" description="Disordered" evidence="13">
    <location>
        <begin position="1"/>
        <end position="25"/>
    </location>
</feature>
<keyword evidence="16" id="KW-1185">Reference proteome</keyword>
<feature type="compositionally biased region" description="Polar residues" evidence="13">
    <location>
        <begin position="363"/>
        <end position="373"/>
    </location>
</feature>
<evidence type="ECO:0000256" key="14">
    <source>
        <dbReference type="SAM" id="Phobius"/>
    </source>
</evidence>
<dbReference type="GeneID" id="109485393"/>
<dbReference type="FunFam" id="1.20.1070.10:FF:000291">
    <property type="entry name" value="Predicted protein"/>
    <property type="match status" value="1"/>
</dbReference>
<name>A0A6P5ADV9_BRABE</name>
<dbReference type="PRINTS" id="PR00237">
    <property type="entry name" value="GPCRRHODOPSN"/>
</dbReference>
<evidence type="ECO:0000313" key="17">
    <source>
        <dbReference type="RefSeq" id="XP_019644514.1"/>
    </source>
</evidence>
<protein>
    <submittedName>
        <fullName evidence="17">Neuropeptide FF receptor 2-like</fullName>
    </submittedName>
</protein>
<keyword evidence="7" id="KW-1015">Disulfide bond</keyword>
<evidence type="ECO:0000256" key="13">
    <source>
        <dbReference type="SAM" id="MobiDB-lite"/>
    </source>
</evidence>
<dbReference type="OrthoDB" id="10032063at2759"/>
<keyword evidence="2" id="KW-1003">Cell membrane</keyword>
<evidence type="ECO:0000256" key="11">
    <source>
        <dbReference type="ARBA" id="ARBA00025478"/>
    </source>
</evidence>
<feature type="transmembrane region" description="Helical" evidence="14">
    <location>
        <begin position="200"/>
        <end position="222"/>
    </location>
</feature>
<reference evidence="17" key="1">
    <citation type="submission" date="2025-08" db="UniProtKB">
        <authorList>
            <consortium name="RefSeq"/>
        </authorList>
    </citation>
    <scope>IDENTIFICATION</scope>
    <source>
        <tissue evidence="17">Gonad</tissue>
    </source>
</reference>
<comment type="subcellular location">
    <subcellularLocation>
        <location evidence="1">Cell membrane</location>
        <topology evidence="1">Multi-pass membrane protein</topology>
    </subcellularLocation>
</comment>
<evidence type="ECO:0000256" key="1">
    <source>
        <dbReference type="ARBA" id="ARBA00004651"/>
    </source>
</evidence>
<dbReference type="AlphaFoldDB" id="A0A6P5ADV9"/>
<keyword evidence="6 14" id="KW-0472">Membrane</keyword>
<dbReference type="KEGG" id="bbel:109485393"/>
<feature type="transmembrane region" description="Helical" evidence="14">
    <location>
        <begin position="73"/>
        <end position="94"/>
    </location>
</feature>
<evidence type="ECO:0000256" key="9">
    <source>
        <dbReference type="ARBA" id="ARBA00023180"/>
    </source>
</evidence>
<dbReference type="Gene3D" id="1.20.1070.10">
    <property type="entry name" value="Rhodopsin 7-helix transmembrane proteins"/>
    <property type="match status" value="1"/>
</dbReference>
<feature type="domain" description="G-protein coupled receptors family 1 profile" evidence="15">
    <location>
        <begin position="53"/>
        <end position="315"/>
    </location>
</feature>
<dbReference type="PRINTS" id="PR01570">
    <property type="entry name" value="NPFFRECEPTOR"/>
</dbReference>
<evidence type="ECO:0000313" key="16">
    <source>
        <dbReference type="Proteomes" id="UP000515135"/>
    </source>
</evidence>
<dbReference type="PANTHER" id="PTHR24241">
    <property type="entry name" value="NEUROPEPTIDE RECEPTOR-RELATED G-PROTEIN COUPLED RECEPTOR"/>
    <property type="match status" value="1"/>
</dbReference>
<dbReference type="GO" id="GO:0005886">
    <property type="term" value="C:plasma membrane"/>
    <property type="evidence" value="ECO:0007669"/>
    <property type="project" value="UniProtKB-SubCell"/>
</dbReference>
<keyword evidence="9" id="KW-0325">Glycoprotein</keyword>
<dbReference type="InterPro" id="IPR017452">
    <property type="entry name" value="GPCR_Rhodpsn_7TM"/>
</dbReference>
<dbReference type="CDD" id="cd15207">
    <property type="entry name" value="7tmA_NPFFR"/>
    <property type="match status" value="1"/>
</dbReference>
<proteinExistence type="inferred from homology"/>
<comment type="similarity">
    <text evidence="12">Belongs to the G-protein coupled receptor 1 family.</text>
</comment>
<dbReference type="PANTHER" id="PTHR24241:SF76">
    <property type="entry name" value="NEUROPEPTIDE SIFAMIDE RECEPTOR"/>
    <property type="match status" value="1"/>
</dbReference>
<comment type="function">
    <text evidence="11">Receptor for NPAF (A-18-F-amide) and NPFF (F-8-F-amide) neuropeptides, also known as morphine-modulating peptides. Can also be activated by a variety of naturally occurring or synthetic FMRF-amide like ligands. This receptor mediates its action by association with G proteins that activate a phosphatidylinositol-calcium second messenger system.</text>
</comment>
<keyword evidence="5 12" id="KW-0297">G-protein coupled receptor</keyword>
<evidence type="ECO:0000256" key="10">
    <source>
        <dbReference type="ARBA" id="ARBA00023224"/>
    </source>
</evidence>
<evidence type="ECO:0000256" key="3">
    <source>
        <dbReference type="ARBA" id="ARBA00022692"/>
    </source>
</evidence>
<dbReference type="SMART" id="SM01381">
    <property type="entry name" value="7TM_GPCR_Srsx"/>
    <property type="match status" value="1"/>
</dbReference>
<evidence type="ECO:0000256" key="12">
    <source>
        <dbReference type="RuleBase" id="RU000688"/>
    </source>
</evidence>
<sequence>MKEIDSNDSTWDNQTMGSEANADDSDTILKQSPPIIAVFVIGYLSVFVVCIVGNLLVIYVVMKIPRMRTVTNYFILNLATSDLLVAVFCIPFTLVDNIIKGWPFGEFMCRLSPAAATISVAASVFTLVAIALDRYYAVLYPTVSKFTVRSTIWTIRLIWFLAIIMGIPVMVIMGPPAEEDNPSGAQMCIERWPTEDYRRAFTVSLLLVCFLLPLSIIGYLYVRIGYRIWFNMSPGQTKASHDARTSVTKRKTKVIKMLLVVVVLFTLTWLPLHVVMMLSDFGRLSKSQEQVVWFYVFPVANWLSYLHSAIDPLVYGYYNRAVRSEFKSMRTRSMQSSIAMTSFSEGRTRMSTIGRSTRRAAEHTSTPSELLRD</sequence>
<evidence type="ECO:0000256" key="4">
    <source>
        <dbReference type="ARBA" id="ARBA00022989"/>
    </source>
</evidence>
<dbReference type="SUPFAM" id="SSF81321">
    <property type="entry name" value="Family A G protein-coupled receptor-like"/>
    <property type="match status" value="1"/>
</dbReference>
<evidence type="ECO:0000256" key="8">
    <source>
        <dbReference type="ARBA" id="ARBA00023170"/>
    </source>
</evidence>
<dbReference type="RefSeq" id="XP_019644514.1">
    <property type="nucleotide sequence ID" value="XM_019788955.1"/>
</dbReference>
<evidence type="ECO:0000256" key="6">
    <source>
        <dbReference type="ARBA" id="ARBA00023136"/>
    </source>
</evidence>
<keyword evidence="8 12" id="KW-0675">Receptor</keyword>
<dbReference type="InterPro" id="IPR000276">
    <property type="entry name" value="GPCR_Rhodpsn"/>
</dbReference>
<dbReference type="InterPro" id="IPR005395">
    <property type="entry name" value="NPFF_rcpt"/>
</dbReference>
<keyword evidence="3 12" id="KW-0812">Transmembrane</keyword>
<dbReference type="GO" id="GO:0042277">
    <property type="term" value="F:peptide binding"/>
    <property type="evidence" value="ECO:0007669"/>
    <property type="project" value="TreeGrafter"/>
</dbReference>
<dbReference type="GO" id="GO:0008188">
    <property type="term" value="F:neuropeptide receptor activity"/>
    <property type="evidence" value="ECO:0007669"/>
    <property type="project" value="InterPro"/>
</dbReference>
<dbReference type="Pfam" id="PF00001">
    <property type="entry name" value="7tm_1"/>
    <property type="match status" value="1"/>
</dbReference>
<feature type="transmembrane region" description="Helical" evidence="14">
    <location>
        <begin position="153"/>
        <end position="173"/>
    </location>
</feature>
<evidence type="ECO:0000259" key="15">
    <source>
        <dbReference type="PROSITE" id="PS50262"/>
    </source>
</evidence>
<dbReference type="PROSITE" id="PS00237">
    <property type="entry name" value="G_PROTEIN_RECEP_F1_1"/>
    <property type="match status" value="1"/>
</dbReference>
<keyword evidence="10 12" id="KW-0807">Transducer</keyword>
<keyword evidence="4 14" id="KW-1133">Transmembrane helix</keyword>
<evidence type="ECO:0000256" key="7">
    <source>
        <dbReference type="ARBA" id="ARBA00023157"/>
    </source>
</evidence>
<feature type="transmembrane region" description="Helical" evidence="14">
    <location>
        <begin position="114"/>
        <end position="132"/>
    </location>
</feature>
<feature type="transmembrane region" description="Helical" evidence="14">
    <location>
        <begin position="254"/>
        <end position="272"/>
    </location>
</feature>
<accession>A0A6P5ADV9</accession>
<gene>
    <name evidence="17" type="primary">LOC109485393</name>
</gene>
<organism evidence="16 17">
    <name type="scientific">Branchiostoma belcheri</name>
    <name type="common">Amphioxus</name>
    <dbReference type="NCBI Taxonomy" id="7741"/>
    <lineage>
        <taxon>Eukaryota</taxon>
        <taxon>Metazoa</taxon>
        <taxon>Chordata</taxon>
        <taxon>Cephalochordata</taxon>
        <taxon>Leptocardii</taxon>
        <taxon>Amphioxiformes</taxon>
        <taxon>Branchiostomatidae</taxon>
        <taxon>Branchiostoma</taxon>
    </lineage>
</organism>
<evidence type="ECO:0000256" key="2">
    <source>
        <dbReference type="ARBA" id="ARBA00022475"/>
    </source>
</evidence>